<keyword evidence="6" id="KW-1185">Reference proteome</keyword>
<evidence type="ECO:0000313" key="5">
    <source>
        <dbReference type="EMBL" id="QDU43615.1"/>
    </source>
</evidence>
<keyword evidence="2" id="KW-0805">Transcription regulation</keyword>
<dbReference type="Gene3D" id="1.10.10.10">
    <property type="entry name" value="Winged helix-like DNA-binding domain superfamily/Winged helix DNA-binding domain"/>
    <property type="match status" value="1"/>
</dbReference>
<dbReference type="KEGG" id="sdyn:Mal52_20910"/>
<reference evidence="5 6" key="1">
    <citation type="submission" date="2019-02" db="EMBL/GenBank/DDBJ databases">
        <title>Deep-cultivation of Planctomycetes and their phenomic and genomic characterization uncovers novel biology.</title>
        <authorList>
            <person name="Wiegand S."/>
            <person name="Jogler M."/>
            <person name="Boedeker C."/>
            <person name="Pinto D."/>
            <person name="Vollmers J."/>
            <person name="Rivas-Marin E."/>
            <person name="Kohn T."/>
            <person name="Peeters S.H."/>
            <person name="Heuer A."/>
            <person name="Rast P."/>
            <person name="Oberbeckmann S."/>
            <person name="Bunk B."/>
            <person name="Jeske O."/>
            <person name="Meyerdierks A."/>
            <person name="Storesund J.E."/>
            <person name="Kallscheuer N."/>
            <person name="Luecker S."/>
            <person name="Lage O.M."/>
            <person name="Pohl T."/>
            <person name="Merkel B.J."/>
            <person name="Hornburger P."/>
            <person name="Mueller R.-W."/>
            <person name="Bruemmer F."/>
            <person name="Labrenz M."/>
            <person name="Spormann A.M."/>
            <person name="Op den Camp H."/>
            <person name="Overmann J."/>
            <person name="Amann R."/>
            <person name="Jetten M.S.M."/>
            <person name="Mascher T."/>
            <person name="Medema M.H."/>
            <person name="Devos D.P."/>
            <person name="Kaster A.-K."/>
            <person name="Ovreas L."/>
            <person name="Rohde M."/>
            <person name="Galperin M.Y."/>
            <person name="Jogler C."/>
        </authorList>
    </citation>
    <scope>NUCLEOTIDE SEQUENCE [LARGE SCALE GENOMIC DNA]</scope>
    <source>
        <strain evidence="5 6">Mal52</strain>
    </source>
</reference>
<dbReference type="AlphaFoldDB" id="A0A517ZMG4"/>
<dbReference type="GO" id="GO:0003677">
    <property type="term" value="F:DNA binding"/>
    <property type="evidence" value="ECO:0007669"/>
    <property type="project" value="UniProtKB-KW"/>
</dbReference>
<keyword evidence="4" id="KW-0804">Transcription</keyword>
<protein>
    <submittedName>
        <fullName evidence="5">Transcriptional repressor CopY</fullName>
    </submittedName>
</protein>
<dbReference type="Proteomes" id="UP000319383">
    <property type="component" value="Chromosome"/>
</dbReference>
<evidence type="ECO:0000256" key="2">
    <source>
        <dbReference type="ARBA" id="ARBA00023015"/>
    </source>
</evidence>
<name>A0A517ZMG4_9PLAN</name>
<evidence type="ECO:0000256" key="1">
    <source>
        <dbReference type="ARBA" id="ARBA00011046"/>
    </source>
</evidence>
<proteinExistence type="inferred from homology"/>
<organism evidence="5 6">
    <name type="scientific">Symmachiella dynata</name>
    <dbReference type="NCBI Taxonomy" id="2527995"/>
    <lineage>
        <taxon>Bacteria</taxon>
        <taxon>Pseudomonadati</taxon>
        <taxon>Planctomycetota</taxon>
        <taxon>Planctomycetia</taxon>
        <taxon>Planctomycetales</taxon>
        <taxon>Planctomycetaceae</taxon>
        <taxon>Symmachiella</taxon>
    </lineage>
</organism>
<evidence type="ECO:0000256" key="4">
    <source>
        <dbReference type="ARBA" id="ARBA00023163"/>
    </source>
</evidence>
<evidence type="ECO:0000313" key="6">
    <source>
        <dbReference type="Proteomes" id="UP000319383"/>
    </source>
</evidence>
<dbReference type="SUPFAM" id="SSF46785">
    <property type="entry name" value="Winged helix' DNA-binding domain"/>
    <property type="match status" value="1"/>
</dbReference>
<dbReference type="Pfam" id="PF03965">
    <property type="entry name" value="Penicillinase_R"/>
    <property type="match status" value="1"/>
</dbReference>
<accession>A0A517ZMG4</accession>
<keyword evidence="3" id="KW-0238">DNA-binding</keyword>
<dbReference type="RefSeq" id="WP_145375797.1">
    <property type="nucleotide sequence ID" value="NZ_CP036276.1"/>
</dbReference>
<dbReference type="GO" id="GO:0045892">
    <property type="term" value="P:negative regulation of DNA-templated transcription"/>
    <property type="evidence" value="ECO:0007669"/>
    <property type="project" value="InterPro"/>
</dbReference>
<dbReference type="InterPro" id="IPR036388">
    <property type="entry name" value="WH-like_DNA-bd_sf"/>
</dbReference>
<comment type="similarity">
    <text evidence="1">Belongs to the BlaI transcriptional regulatory family.</text>
</comment>
<evidence type="ECO:0000256" key="3">
    <source>
        <dbReference type="ARBA" id="ARBA00023125"/>
    </source>
</evidence>
<dbReference type="PIRSF" id="PIRSF019455">
    <property type="entry name" value="CopR_AtkY"/>
    <property type="match status" value="1"/>
</dbReference>
<sequence length="130" mass="14366">MSNPQPLSEAEWKVMKIVWERKSCAARDVYQTAAETEGWAPSTVKTLLRRLVEKGHLKTTQVGNSFLYRPARPALKSLFSAADSLLDNALDGTVGPLLAYMAKKSSMTAEELAELRELLDQMAPPSEDEA</sequence>
<dbReference type="InterPro" id="IPR036390">
    <property type="entry name" value="WH_DNA-bd_sf"/>
</dbReference>
<dbReference type="InterPro" id="IPR005650">
    <property type="entry name" value="BlaI_family"/>
</dbReference>
<gene>
    <name evidence="5" type="primary">copY_1</name>
    <name evidence="5" type="ORF">Mal52_20910</name>
</gene>
<dbReference type="Gene3D" id="1.10.4040.10">
    <property type="entry name" value="Penicillinase repressor domain"/>
    <property type="match status" value="1"/>
</dbReference>
<dbReference type="EMBL" id="CP036276">
    <property type="protein sequence ID" value="QDU43615.1"/>
    <property type="molecule type" value="Genomic_DNA"/>
</dbReference>